<proteinExistence type="predicted"/>
<sequence length="78" mass="8521">MITTLKAGSAYHVTGNTPQSIQEDLDSAVELARQQAMKDGRHGVLVTRHDPASFTVALSHEVPYGTTQEACQIRTVQR</sequence>
<organism evidence="1 2">
    <name type="scientific">Pseudarthrobacter phenanthrenivorans</name>
    <name type="common">Arthrobacter phenanthrenivorans</name>
    <dbReference type="NCBI Taxonomy" id="361575"/>
    <lineage>
        <taxon>Bacteria</taxon>
        <taxon>Bacillati</taxon>
        <taxon>Actinomycetota</taxon>
        <taxon>Actinomycetes</taxon>
        <taxon>Micrococcales</taxon>
        <taxon>Micrococcaceae</taxon>
        <taxon>Pseudarthrobacter</taxon>
    </lineage>
</organism>
<name>A0A3B0F5I4_PSEPS</name>
<dbReference type="Proteomes" id="UP000273159">
    <property type="component" value="Unassembled WGS sequence"/>
</dbReference>
<comment type="caution">
    <text evidence="1">The sequence shown here is derived from an EMBL/GenBank/DDBJ whole genome shotgun (WGS) entry which is preliminary data.</text>
</comment>
<evidence type="ECO:0000313" key="1">
    <source>
        <dbReference type="EMBL" id="RKO20424.1"/>
    </source>
</evidence>
<reference evidence="2" key="2">
    <citation type="submission" date="2018-10" db="EMBL/GenBank/DDBJ databases">
        <authorList>
            <person name="Wang Y."/>
            <person name="Wang J."/>
            <person name="Yang X."/>
            <person name="Wang Z."/>
            <person name="Huang Y."/>
        </authorList>
    </citation>
    <scope>NUCLEOTIDE SEQUENCE [LARGE SCALE GENOMIC DNA]</scope>
    <source>
        <strain evidence="2">J015</strain>
    </source>
</reference>
<protein>
    <submittedName>
        <fullName evidence="1">Uncharacterized protein</fullName>
    </submittedName>
</protein>
<gene>
    <name evidence="1" type="ORF">D7Z96_18820</name>
</gene>
<accession>A0A3B0F5I4</accession>
<dbReference type="EMBL" id="RBNH01000024">
    <property type="protein sequence ID" value="RKO20424.1"/>
    <property type="molecule type" value="Genomic_DNA"/>
</dbReference>
<evidence type="ECO:0000313" key="2">
    <source>
        <dbReference type="Proteomes" id="UP000273159"/>
    </source>
</evidence>
<reference evidence="1 2" key="1">
    <citation type="submission" date="2018-10" db="EMBL/GenBank/DDBJ databases">
        <title>Genome-guide identification and characterization of bacteria that degrade polycyclic aromatic hydrocarbons and resist hexavalent chromium simultaneously.</title>
        <authorList>
            <person name="Feng H."/>
        </authorList>
    </citation>
    <scope>NUCLEOTIDE SEQUENCE [LARGE SCALE GENOMIC DNA]</scope>
    <source>
        <strain evidence="1 2">J015</strain>
    </source>
</reference>
<dbReference type="RefSeq" id="WP_120693534.1">
    <property type="nucleotide sequence ID" value="NZ_RBNH01000024.1"/>
</dbReference>
<dbReference type="AlphaFoldDB" id="A0A3B0F5I4"/>